<feature type="compositionally biased region" description="Low complexity" evidence="1">
    <location>
        <begin position="129"/>
        <end position="143"/>
    </location>
</feature>
<keyword evidence="3" id="KW-1185">Reference proteome</keyword>
<proteinExistence type="predicted"/>
<feature type="compositionally biased region" description="Polar residues" evidence="1">
    <location>
        <begin position="107"/>
        <end position="125"/>
    </location>
</feature>
<feature type="compositionally biased region" description="Acidic residues" evidence="1">
    <location>
        <begin position="93"/>
        <end position="102"/>
    </location>
</feature>
<dbReference type="EMBL" id="FNYR01000007">
    <property type="protein sequence ID" value="SEI75824.1"/>
    <property type="molecule type" value="Genomic_DNA"/>
</dbReference>
<dbReference type="AlphaFoldDB" id="A0A1H6TCD0"/>
<sequence length="253" mass="27281">MADDTQQQVDGLLADLAAAFVEDSQPDPETVNELVDRADEIVSTTDLTTLLAAAGIGNEDARPESLPAAVADGEPENVAALRSLLTASKLSTADEDREELVDELQSLVETTQSEPPAAAETTNDTGDVAETTTATNEETAATETEAESDKESSPIRELLQSQLEETNSIFDQIPDLEALTGGFDEDDENTETADEDERRDDEQSTRNSDGTRWRPGGGKQRTTHSTVPSSRRRDIGRRPGRFSSVRGSTVSKR</sequence>
<dbReference type="GeneID" id="35001713"/>
<dbReference type="STRING" id="1073996.SAMN05444271_10782"/>
<feature type="compositionally biased region" description="Acidic residues" evidence="1">
    <location>
        <begin position="183"/>
        <end position="199"/>
    </location>
</feature>
<protein>
    <submittedName>
        <fullName evidence="2">Uncharacterized protein</fullName>
    </submittedName>
</protein>
<accession>A0A2H4Q028</accession>
<gene>
    <name evidence="2" type="ORF">SAMN05444271_10782</name>
</gene>
<feature type="region of interest" description="Disordered" evidence="1">
    <location>
        <begin position="92"/>
        <end position="253"/>
    </location>
</feature>
<dbReference type="RefSeq" id="WP_089671676.1">
    <property type="nucleotide sequence ID" value="NZ_CP024845.1"/>
</dbReference>
<evidence type="ECO:0000313" key="3">
    <source>
        <dbReference type="Proteomes" id="UP000198888"/>
    </source>
</evidence>
<reference evidence="2 3" key="1">
    <citation type="submission" date="2016-10" db="EMBL/GenBank/DDBJ databases">
        <authorList>
            <person name="de Groot N.N."/>
        </authorList>
    </citation>
    <scope>NUCLEOTIDE SEQUENCE [LARGE SCALE GENOMIC DNA]</scope>
    <source>
        <strain evidence="2 3">DSM 22187</strain>
    </source>
</reference>
<feature type="compositionally biased region" description="Polar residues" evidence="1">
    <location>
        <begin position="159"/>
        <end position="170"/>
    </location>
</feature>
<accession>A0A1H6TCD0</accession>
<dbReference type="Proteomes" id="UP000198888">
    <property type="component" value="Unassembled WGS sequence"/>
</dbReference>
<organism evidence="2 3">
    <name type="scientific">Halohasta litchfieldiae</name>
    <dbReference type="NCBI Taxonomy" id="1073996"/>
    <lineage>
        <taxon>Archaea</taxon>
        <taxon>Methanobacteriati</taxon>
        <taxon>Methanobacteriota</taxon>
        <taxon>Stenosarchaea group</taxon>
        <taxon>Halobacteria</taxon>
        <taxon>Halobacteriales</taxon>
        <taxon>Haloferacaceae</taxon>
        <taxon>Halohasta</taxon>
    </lineage>
</organism>
<feature type="compositionally biased region" description="Basic and acidic residues" evidence="1">
    <location>
        <begin position="200"/>
        <end position="212"/>
    </location>
</feature>
<evidence type="ECO:0000313" key="2">
    <source>
        <dbReference type="EMBL" id="SEI75824.1"/>
    </source>
</evidence>
<evidence type="ECO:0000256" key="1">
    <source>
        <dbReference type="SAM" id="MobiDB-lite"/>
    </source>
</evidence>
<name>A0A1H6TCD0_9EURY</name>
<dbReference type="KEGG" id="hae:halTADL_0899"/>